<comment type="caution">
    <text evidence="1">The sequence shown here is derived from an EMBL/GenBank/DDBJ whole genome shotgun (WGS) entry which is preliminary data.</text>
</comment>
<protein>
    <recommendedName>
        <fullName evidence="2">AP2 domain-containing protein</fullName>
    </recommendedName>
</protein>
<name>A0A6G4HQ54_CLOBO</name>
<reference evidence="1" key="1">
    <citation type="submission" date="2019-04" db="EMBL/GenBank/DDBJ databases">
        <title>Genome sequencing of Clostridium botulinum Groups I-IV and Clostridium butyricum.</title>
        <authorList>
            <person name="Brunt J."/>
            <person name="Van Vliet A.H.M."/>
            <person name="Stringer S.C."/>
            <person name="Carter A.T."/>
            <person name="Peck M.W."/>
        </authorList>
    </citation>
    <scope>NUCLEOTIDE SEQUENCE</scope>
    <source>
        <strain evidence="1">751/1</strain>
    </source>
</reference>
<dbReference type="InterPro" id="IPR016177">
    <property type="entry name" value="DNA-bd_dom_sf"/>
</dbReference>
<dbReference type="SUPFAM" id="SSF54171">
    <property type="entry name" value="DNA-binding domain"/>
    <property type="match status" value="1"/>
</dbReference>
<evidence type="ECO:0008006" key="2">
    <source>
        <dbReference type="Google" id="ProtNLM"/>
    </source>
</evidence>
<proteinExistence type="predicted"/>
<dbReference type="GO" id="GO:0003677">
    <property type="term" value="F:DNA binding"/>
    <property type="evidence" value="ECO:0007669"/>
    <property type="project" value="InterPro"/>
</dbReference>
<evidence type="ECO:0000313" key="1">
    <source>
        <dbReference type="EMBL" id="NFV15287.1"/>
    </source>
</evidence>
<gene>
    <name evidence="1" type="ORF">FDG29_03785</name>
</gene>
<accession>A0A6G4HQ54</accession>
<organism evidence="1">
    <name type="scientific">Clostridium botulinum</name>
    <dbReference type="NCBI Taxonomy" id="1491"/>
    <lineage>
        <taxon>Bacteria</taxon>
        <taxon>Bacillati</taxon>
        <taxon>Bacillota</taxon>
        <taxon>Clostridia</taxon>
        <taxon>Eubacteriales</taxon>
        <taxon>Clostridiaceae</taxon>
        <taxon>Clostridium</taxon>
    </lineage>
</organism>
<sequence>MKVLLLEMTENKRDVEMLKINDKIGMLTLVEKEKREDKKWYWLCRCDCGNIKWIRSDSLTKKNPTQSCGCLSKRTQFKWVDITGQRFNHLTAVKYIGEGTYHDEKWECRCDCGETITLTKGQLYSHGVKSCGCQNHEVRIKNSQRALKKLKEVDLIGGTKISNIARKKPIKSNTSGVTGVYYDSTREKWVAQIEFKGVHYNLKRWDSKEEAIAVRKEAERKMFGNFLEWYKKEYNK</sequence>
<dbReference type="RefSeq" id="WP_085296202.1">
    <property type="nucleotide sequence ID" value="NZ_MWJE01000156.1"/>
</dbReference>
<dbReference type="AlphaFoldDB" id="A0A6G4HQ54"/>
<dbReference type="EMBL" id="SXEU01000001">
    <property type="protein sequence ID" value="NFV15287.1"/>
    <property type="molecule type" value="Genomic_DNA"/>
</dbReference>